<evidence type="ECO:0000313" key="4">
    <source>
        <dbReference type="Proteomes" id="UP000594638"/>
    </source>
</evidence>
<proteinExistence type="inferred from homology"/>
<dbReference type="CDD" id="cd03784">
    <property type="entry name" value="GT1_Gtf-like"/>
    <property type="match status" value="1"/>
</dbReference>
<evidence type="ECO:0000256" key="1">
    <source>
        <dbReference type="ARBA" id="ARBA00009995"/>
    </source>
</evidence>
<keyword evidence="2" id="KW-0808">Transferase</keyword>
<dbReference type="Proteomes" id="UP000594638">
    <property type="component" value="Unassembled WGS sequence"/>
</dbReference>
<dbReference type="EMBL" id="CACTIH010001903">
    <property type="protein sequence ID" value="CAA2968306.1"/>
    <property type="molecule type" value="Genomic_DNA"/>
</dbReference>
<dbReference type="Gene3D" id="3.40.50.2000">
    <property type="entry name" value="Glycogen Phosphorylase B"/>
    <property type="match status" value="2"/>
</dbReference>
<comment type="similarity">
    <text evidence="1">Belongs to the UDP-glycosyltransferase family.</text>
</comment>
<dbReference type="GO" id="GO:0080044">
    <property type="term" value="F:quercetin 7-O-glucosyltransferase activity"/>
    <property type="evidence" value="ECO:0007669"/>
    <property type="project" value="TreeGrafter"/>
</dbReference>
<dbReference type="Gramene" id="OE9A047392T1">
    <property type="protein sequence ID" value="OE9A047392C1"/>
    <property type="gene ID" value="OE9A047392"/>
</dbReference>
<dbReference type="FunFam" id="3.40.50.2000:FF:000061">
    <property type="entry name" value="UDP-glycosyltransferase 83A1"/>
    <property type="match status" value="1"/>
</dbReference>
<sequence>MKSWHVMLIPYPAQGHVIPLMELALHLVNYGCKVTFVNTQFIHERVIKALSLTDNIQEIIQMVSIPDGLESPDDRSDLGKEIESVSAVMPGELMALIAQINSSESDRITCLIADVTMGGALEVAEKMGIKKVAFWPAAATLFALLFKVPNLIDDGIIDSDGIPMQNQIIQFSPDMPAINTAELSWNCISGELTAKIVFKLGIQILKWVKPADRVICNSSNWLESGTFASFPDFIPIGPLLACNRLGKSVGNFWKEDSGCLAWLDQQPPNSVIYVAFGSYTIFDQNQFEELAIGLELTNRPFLWVVRENIIDDVNNAYPMGFNERVHHRGRVVSWAPQQKVLSHPSVACFISHCGWNSTIEGISNGIPFLCWPYFADQLFNRSYICDYLKIGLGFNKDDSGIIRREEIKNKLEQLLGDERFKERVLDLKTKIQDSVREGGSSYENFNDFVAWIKN</sequence>
<dbReference type="Pfam" id="PF00201">
    <property type="entry name" value="UDPGT"/>
    <property type="match status" value="1"/>
</dbReference>
<dbReference type="AlphaFoldDB" id="A0A8S0QNZ2"/>
<dbReference type="InterPro" id="IPR002213">
    <property type="entry name" value="UDP_glucos_trans"/>
</dbReference>
<organism evidence="3 4">
    <name type="scientific">Olea europaea subsp. europaea</name>
    <dbReference type="NCBI Taxonomy" id="158383"/>
    <lineage>
        <taxon>Eukaryota</taxon>
        <taxon>Viridiplantae</taxon>
        <taxon>Streptophyta</taxon>
        <taxon>Embryophyta</taxon>
        <taxon>Tracheophyta</taxon>
        <taxon>Spermatophyta</taxon>
        <taxon>Magnoliopsida</taxon>
        <taxon>eudicotyledons</taxon>
        <taxon>Gunneridae</taxon>
        <taxon>Pentapetalae</taxon>
        <taxon>asterids</taxon>
        <taxon>lamiids</taxon>
        <taxon>Lamiales</taxon>
        <taxon>Oleaceae</taxon>
        <taxon>Oleeae</taxon>
        <taxon>Olea</taxon>
    </lineage>
</organism>
<reference evidence="3 4" key="1">
    <citation type="submission" date="2019-12" db="EMBL/GenBank/DDBJ databases">
        <authorList>
            <person name="Alioto T."/>
            <person name="Alioto T."/>
            <person name="Gomez Garrido J."/>
        </authorList>
    </citation>
    <scope>NUCLEOTIDE SEQUENCE [LARGE SCALE GENOMIC DNA]</scope>
</reference>
<dbReference type="PANTHER" id="PTHR11926:SF1412">
    <property type="entry name" value="UDP-GLYCOSYLTRANSFERASE 83A1-LIKE"/>
    <property type="match status" value="1"/>
</dbReference>
<dbReference type="PANTHER" id="PTHR11926">
    <property type="entry name" value="GLUCOSYL/GLUCURONOSYL TRANSFERASES"/>
    <property type="match status" value="1"/>
</dbReference>
<dbReference type="GO" id="GO:0080043">
    <property type="term" value="F:quercetin 3-O-glucosyltransferase activity"/>
    <property type="evidence" value="ECO:0007669"/>
    <property type="project" value="TreeGrafter"/>
</dbReference>
<dbReference type="FunFam" id="3.40.50.2000:FF:000108">
    <property type="entry name" value="UDP-glycosyltransferase 83A1"/>
    <property type="match status" value="1"/>
</dbReference>
<keyword evidence="4" id="KW-1185">Reference proteome</keyword>
<dbReference type="OrthoDB" id="5835829at2759"/>
<dbReference type="SUPFAM" id="SSF53756">
    <property type="entry name" value="UDP-Glycosyltransferase/glycogen phosphorylase"/>
    <property type="match status" value="1"/>
</dbReference>
<name>A0A8S0QNZ2_OLEEU</name>
<comment type="caution">
    <text evidence="3">The sequence shown here is derived from an EMBL/GenBank/DDBJ whole genome shotgun (WGS) entry which is preliminary data.</text>
</comment>
<protein>
    <submittedName>
        <fullName evidence="3">UDP-glycosyltransferase 83A1-like</fullName>
    </submittedName>
</protein>
<evidence type="ECO:0000313" key="3">
    <source>
        <dbReference type="EMBL" id="CAA2968306.1"/>
    </source>
</evidence>
<accession>A0A8S0QNZ2</accession>
<evidence type="ECO:0000256" key="2">
    <source>
        <dbReference type="ARBA" id="ARBA00022679"/>
    </source>
</evidence>
<gene>
    <name evidence="3" type="ORF">OLEA9_A047392</name>
</gene>